<evidence type="ECO:0000313" key="2">
    <source>
        <dbReference type="EMBL" id="EXB28746.1"/>
    </source>
</evidence>
<accession>W9QY44</accession>
<dbReference type="EMBL" id="KE343405">
    <property type="protein sequence ID" value="EXB28746.1"/>
    <property type="molecule type" value="Genomic_DNA"/>
</dbReference>
<feature type="compositionally biased region" description="Basic and acidic residues" evidence="1">
    <location>
        <begin position="43"/>
        <end position="55"/>
    </location>
</feature>
<proteinExistence type="predicted"/>
<name>W9QY44_9ROSA</name>
<feature type="region of interest" description="Disordered" evidence="1">
    <location>
        <begin position="36"/>
        <end position="68"/>
    </location>
</feature>
<dbReference type="AlphaFoldDB" id="W9QY44"/>
<evidence type="ECO:0000256" key="1">
    <source>
        <dbReference type="SAM" id="MobiDB-lite"/>
    </source>
</evidence>
<sequence>MPPPECTYRDLNLGPPALIPTNVTEWIERDFTGLTQTENSQIHLKEPHKGKTPKLERKRKSSIQLSNI</sequence>
<keyword evidence="3" id="KW-1185">Reference proteome</keyword>
<gene>
    <name evidence="2" type="ORF">L484_009432</name>
</gene>
<protein>
    <submittedName>
        <fullName evidence="2">Uncharacterized protein</fullName>
    </submittedName>
</protein>
<organism evidence="2 3">
    <name type="scientific">Morus notabilis</name>
    <dbReference type="NCBI Taxonomy" id="981085"/>
    <lineage>
        <taxon>Eukaryota</taxon>
        <taxon>Viridiplantae</taxon>
        <taxon>Streptophyta</taxon>
        <taxon>Embryophyta</taxon>
        <taxon>Tracheophyta</taxon>
        <taxon>Spermatophyta</taxon>
        <taxon>Magnoliopsida</taxon>
        <taxon>eudicotyledons</taxon>
        <taxon>Gunneridae</taxon>
        <taxon>Pentapetalae</taxon>
        <taxon>rosids</taxon>
        <taxon>fabids</taxon>
        <taxon>Rosales</taxon>
        <taxon>Moraceae</taxon>
        <taxon>Moreae</taxon>
        <taxon>Morus</taxon>
    </lineage>
</organism>
<dbReference type="Proteomes" id="UP000030645">
    <property type="component" value="Unassembled WGS sequence"/>
</dbReference>
<reference evidence="3" key="1">
    <citation type="submission" date="2013-01" db="EMBL/GenBank/DDBJ databases">
        <title>Draft Genome Sequence of a Mulberry Tree, Morus notabilis C.K. Schneid.</title>
        <authorList>
            <person name="He N."/>
            <person name="Zhao S."/>
        </authorList>
    </citation>
    <scope>NUCLEOTIDE SEQUENCE</scope>
</reference>
<evidence type="ECO:0000313" key="3">
    <source>
        <dbReference type="Proteomes" id="UP000030645"/>
    </source>
</evidence>